<feature type="transmembrane region" description="Helical" evidence="1">
    <location>
        <begin position="98"/>
        <end position="121"/>
    </location>
</feature>
<protein>
    <recommendedName>
        <fullName evidence="4">PqqD family protein</fullName>
    </recommendedName>
</protein>
<accession>A0ABZ1H3V6</accession>
<keyword evidence="1" id="KW-1133">Transmembrane helix</keyword>
<keyword evidence="1" id="KW-0472">Membrane</keyword>
<dbReference type="Proteomes" id="UP001340816">
    <property type="component" value="Chromosome"/>
</dbReference>
<evidence type="ECO:0000313" key="2">
    <source>
        <dbReference type="EMBL" id="WSD12070.1"/>
    </source>
</evidence>
<dbReference type="EMBL" id="CP109135">
    <property type="protein sequence ID" value="WSD12070.1"/>
    <property type="molecule type" value="Genomic_DNA"/>
</dbReference>
<proteinExistence type="predicted"/>
<gene>
    <name evidence="2" type="ORF">OHB35_01975</name>
</gene>
<evidence type="ECO:0000313" key="3">
    <source>
        <dbReference type="Proteomes" id="UP001340816"/>
    </source>
</evidence>
<reference evidence="2 3" key="1">
    <citation type="submission" date="2022-10" db="EMBL/GenBank/DDBJ databases">
        <title>The complete genomes of actinobacterial strains from the NBC collection.</title>
        <authorList>
            <person name="Joergensen T.S."/>
            <person name="Alvarez Arevalo M."/>
            <person name="Sterndorff E.B."/>
            <person name="Faurdal D."/>
            <person name="Vuksanovic O."/>
            <person name="Mourched A.-S."/>
            <person name="Charusanti P."/>
            <person name="Shaw S."/>
            <person name="Blin K."/>
            <person name="Weber T."/>
        </authorList>
    </citation>
    <scope>NUCLEOTIDE SEQUENCE [LARGE SCALE GENOMIC DNA]</scope>
    <source>
        <strain evidence="2 3">NBC 01752</strain>
    </source>
</reference>
<evidence type="ECO:0000256" key="1">
    <source>
        <dbReference type="SAM" id="Phobius"/>
    </source>
</evidence>
<feature type="transmembrane region" description="Helical" evidence="1">
    <location>
        <begin position="308"/>
        <end position="333"/>
    </location>
</feature>
<sequence>MAAVEFHPLTFVDEPDGVVVGRSDTQSYAVLPDDGAALLRRLVSGMTPEEAAQWYHTEFGESVDITDFLDTLRELGFVREGTDEPAGLPPLRLRRLGAWAFSPAAWLAYTALVAAGVVMLVTHPGVRPHADNVFFSPSLVVVQVSLALAQVPAVSWHEFFHVLAGRRLGVPTRLTMSRRLYFLVVETDLDGLYSVPRRQRYVPFLAGMLADVLLFSALILLAVSGPSWAAGPALAVAYTTLLRLAWQFYFFLRTDLYYVLTTLLGCSALHEATSAYLRTKLSRLPGVRPPDHGDQSAWSTRDRLMAPWFALVTVCGVGFLLATAALAVVPLLWGFVERLGPQLAHGTAGGAGFWDSVVSLTLFVAEFALLVLVSRREAARKGTQPRSKETL</sequence>
<dbReference type="RefSeq" id="WP_326757590.1">
    <property type="nucleotide sequence ID" value="NZ_CP109135.1"/>
</dbReference>
<feature type="transmembrane region" description="Helical" evidence="1">
    <location>
        <begin position="230"/>
        <end position="250"/>
    </location>
</feature>
<name>A0ABZ1H3V6_STRPH</name>
<keyword evidence="3" id="KW-1185">Reference proteome</keyword>
<evidence type="ECO:0008006" key="4">
    <source>
        <dbReference type="Google" id="ProtNLM"/>
    </source>
</evidence>
<organism evidence="2 3">
    <name type="scientific">Streptomyces phaeochromogenes</name>
    <dbReference type="NCBI Taxonomy" id="1923"/>
    <lineage>
        <taxon>Bacteria</taxon>
        <taxon>Bacillati</taxon>
        <taxon>Actinomycetota</taxon>
        <taxon>Actinomycetes</taxon>
        <taxon>Kitasatosporales</taxon>
        <taxon>Streptomycetaceae</taxon>
        <taxon>Streptomyces</taxon>
        <taxon>Streptomyces phaeochromogenes group</taxon>
    </lineage>
</organism>
<feature type="transmembrane region" description="Helical" evidence="1">
    <location>
        <begin position="201"/>
        <end position="223"/>
    </location>
</feature>
<feature type="transmembrane region" description="Helical" evidence="1">
    <location>
        <begin position="353"/>
        <end position="373"/>
    </location>
</feature>
<keyword evidence="1" id="KW-0812">Transmembrane</keyword>